<sequence>MFNYGLLRVLCRADPSDCAAILDSLKKAASMMNALNGKVRSGQRSHAADVLFARTKLDKDPAGLPIYSIILF</sequence>
<organism evidence="1 2">
    <name type="scientific">Nitrososphaera viennensis EN76</name>
    <dbReference type="NCBI Taxonomy" id="926571"/>
    <lineage>
        <taxon>Archaea</taxon>
        <taxon>Nitrososphaerota</taxon>
        <taxon>Nitrososphaeria</taxon>
        <taxon>Nitrososphaerales</taxon>
        <taxon>Nitrososphaeraceae</taxon>
        <taxon>Nitrososphaera</taxon>
    </lineage>
</organism>
<dbReference type="KEGG" id="nvn:NVIE_003610"/>
<gene>
    <name evidence="1" type="ORF">NVIE_003610</name>
</gene>
<keyword evidence="2" id="KW-1185">Reference proteome</keyword>
<reference evidence="1 2" key="1">
    <citation type="journal article" date="2014" name="Int. J. Syst. Evol. Microbiol.">
        <title>Nitrososphaera viennensis gen. nov., sp. nov., an aerobic and mesophilic, ammonia-oxidizing archaeon from soil and a member of the archaeal phylum Thaumarchaeota.</title>
        <authorList>
            <person name="Stieglmeier M."/>
            <person name="Klingl A."/>
            <person name="Alves R.J."/>
            <person name="Rittmann S.K."/>
            <person name="Melcher M."/>
            <person name="Leisch N."/>
            <person name="Schleper C."/>
        </authorList>
    </citation>
    <scope>NUCLEOTIDE SEQUENCE [LARGE SCALE GENOMIC DNA]</scope>
    <source>
        <strain evidence="1">EN76</strain>
    </source>
</reference>
<accession>A0A060HG34</accession>
<dbReference type="AlphaFoldDB" id="A0A060HG34"/>
<evidence type="ECO:0000313" key="1">
    <source>
        <dbReference type="EMBL" id="AIC14553.1"/>
    </source>
</evidence>
<protein>
    <submittedName>
        <fullName evidence="1">Uncharacterized protein</fullName>
    </submittedName>
</protein>
<dbReference type="Proteomes" id="UP000027093">
    <property type="component" value="Chromosome"/>
</dbReference>
<dbReference type="HOGENOM" id="CLU_2712980_0_0_2"/>
<dbReference type="EMBL" id="CP007536">
    <property type="protein sequence ID" value="AIC14553.1"/>
    <property type="molecule type" value="Genomic_DNA"/>
</dbReference>
<name>A0A060HG34_9ARCH</name>
<proteinExistence type="predicted"/>
<evidence type="ECO:0000313" key="2">
    <source>
        <dbReference type="Proteomes" id="UP000027093"/>
    </source>
</evidence>